<dbReference type="STRING" id="1302690.BUE76_00010"/>
<evidence type="ECO:0000313" key="5">
    <source>
        <dbReference type="EMBL" id="SHG18291.1"/>
    </source>
</evidence>
<feature type="domain" description="DNA methylase adenine-specific" evidence="3">
    <location>
        <begin position="295"/>
        <end position="603"/>
    </location>
</feature>
<evidence type="ECO:0000256" key="2">
    <source>
        <dbReference type="ARBA" id="ARBA00022747"/>
    </source>
</evidence>
<dbReference type="InterPro" id="IPR029063">
    <property type="entry name" value="SAM-dependent_MTases_sf"/>
</dbReference>
<dbReference type="PANTHER" id="PTHR42998">
    <property type="entry name" value="TYPE I RESTRICTION ENZYME HINDVIIP M PROTEIN-RELATED"/>
    <property type="match status" value="1"/>
</dbReference>
<dbReference type="Pfam" id="PF13588">
    <property type="entry name" value="HSDR_N_2"/>
    <property type="match status" value="1"/>
</dbReference>
<dbReference type="Gene3D" id="3.40.50.150">
    <property type="entry name" value="Vaccinia Virus protein VP39"/>
    <property type="match status" value="1"/>
</dbReference>
<dbReference type="Proteomes" id="UP000184368">
    <property type="component" value="Unassembled WGS sequence"/>
</dbReference>
<keyword evidence="2" id="KW-0680">Restriction system</keyword>
<dbReference type="GO" id="GO:0008170">
    <property type="term" value="F:N-methyltransferase activity"/>
    <property type="evidence" value="ECO:0007669"/>
    <property type="project" value="InterPro"/>
</dbReference>
<dbReference type="OrthoDB" id="9814572at2"/>
<dbReference type="GO" id="GO:0009307">
    <property type="term" value="P:DNA restriction-modification system"/>
    <property type="evidence" value="ECO:0007669"/>
    <property type="project" value="UniProtKB-KW"/>
</dbReference>
<dbReference type="Pfam" id="PF02384">
    <property type="entry name" value="N6_Mtase"/>
    <property type="match status" value="1"/>
</dbReference>
<dbReference type="EMBL" id="FQUO01000020">
    <property type="protein sequence ID" value="SHG18291.1"/>
    <property type="molecule type" value="Genomic_DNA"/>
</dbReference>
<dbReference type="PANTHER" id="PTHR42998:SF1">
    <property type="entry name" value="TYPE I RESTRICTION ENZYME HINDI METHYLASE SUBUNIT"/>
    <property type="match status" value="1"/>
</dbReference>
<dbReference type="PRINTS" id="PR00507">
    <property type="entry name" value="N12N6MTFRASE"/>
</dbReference>
<dbReference type="PROSITE" id="PS00092">
    <property type="entry name" value="N6_MTASE"/>
    <property type="match status" value="1"/>
</dbReference>
<dbReference type="GO" id="GO:0003677">
    <property type="term" value="F:DNA binding"/>
    <property type="evidence" value="ECO:0007669"/>
    <property type="project" value="InterPro"/>
</dbReference>
<dbReference type="InterPro" id="IPR029464">
    <property type="entry name" value="HSDR_N"/>
</dbReference>
<organism evidence="5 6">
    <name type="scientific">Cnuella takakiae</name>
    <dbReference type="NCBI Taxonomy" id="1302690"/>
    <lineage>
        <taxon>Bacteria</taxon>
        <taxon>Pseudomonadati</taxon>
        <taxon>Bacteroidota</taxon>
        <taxon>Chitinophagia</taxon>
        <taxon>Chitinophagales</taxon>
        <taxon>Chitinophagaceae</taxon>
        <taxon>Cnuella</taxon>
    </lineage>
</organism>
<dbReference type="InterPro" id="IPR003356">
    <property type="entry name" value="DNA_methylase_A-5"/>
</dbReference>
<dbReference type="GO" id="GO:0032259">
    <property type="term" value="P:methylation"/>
    <property type="evidence" value="ECO:0007669"/>
    <property type="project" value="InterPro"/>
</dbReference>
<feature type="domain" description="Type I restriction enzyme R protein N-terminal" evidence="4">
    <location>
        <begin position="36"/>
        <end position="135"/>
    </location>
</feature>
<dbReference type="AlphaFoldDB" id="A0A1M5HQQ3"/>
<proteinExistence type="inferred from homology"/>
<keyword evidence="6" id="KW-1185">Reference proteome</keyword>
<dbReference type="RefSeq" id="WP_073047392.1">
    <property type="nucleotide sequence ID" value="NZ_FQUO01000020.1"/>
</dbReference>
<evidence type="ECO:0000256" key="1">
    <source>
        <dbReference type="ARBA" id="ARBA00006594"/>
    </source>
</evidence>
<evidence type="ECO:0000259" key="3">
    <source>
        <dbReference type="Pfam" id="PF02384"/>
    </source>
</evidence>
<evidence type="ECO:0000313" key="6">
    <source>
        <dbReference type="Proteomes" id="UP000184368"/>
    </source>
</evidence>
<evidence type="ECO:0000259" key="4">
    <source>
        <dbReference type="Pfam" id="PF13588"/>
    </source>
</evidence>
<dbReference type="InterPro" id="IPR052916">
    <property type="entry name" value="Type-I_RE_MTase_Subunit"/>
</dbReference>
<name>A0A1M5HQQ3_9BACT</name>
<dbReference type="SUPFAM" id="SSF53335">
    <property type="entry name" value="S-adenosyl-L-methionine-dependent methyltransferases"/>
    <property type="match status" value="1"/>
</dbReference>
<accession>A0A1M5HQQ3</accession>
<sequence>MELLTKGMKDRFVDFDADNKNIHYLLVNKKYRWSDPEERVRAQIYLQLILEYKYPAHRIDVEVTVPRRTPSDLADIVVFEDDAKLKPLIVVECKKSTVSEAEFVQAIEQGFGNAVSLGANWVWVTTGLKNKYWQVLRDAPLERTANLEATIPRFGQAETSIGKYYYGGVDERGNPAFDLQKVEQDELTRIFGQAHQALWAGGKRNPSEAFDELDKLIFCKLWDEKEHRAEGEPYDVQEFKKEDPEILLKRIKAIYEKGRLKDANVFNEPIRLSAQEVKTVVGYFAGINLGDTDLDSKGRAFEKFIGSYFRGDFGQYFTPREVVEFVVRVLPITRDSCVLDTSCGSGGFLLYALDKVRREATRLYPNWRTNTKQYEKWRPYWHNFAEKRLFGIEISESIARTAKMNMIIHDDGHTNVVSADGLLPADWREPQPGESEEQKKEREAWNAGTLQARTKNFNFQYDRFDFIITNPPFGSSIRLTEQAYLKTYDFGIKSVNWIDARYKKSFAIGPRDSQSTEVLFIEQCYRYLKPGGILAMVVPDGILTNSSTQDIRDWIEEHYRIIAVISLPQDAFKANDAGVKSSVLFLQKWSPEKTATIRAIKAKLQERLWQVPQHGPEIIALEKEKAAVLKGRTGFDYKSINWESEDNLKALQDLSPTDVARVIGLIEHTENDSPPLLSVKDLKVVERTEEFKQWKIDTTSAYNERITDARETLQDAYQAAVAADLMDYPIFMAITEQIGYDAVGRKIEVNELEQVGEELERFIAEQMAKRDHFFA</sequence>
<dbReference type="InterPro" id="IPR002052">
    <property type="entry name" value="DNA_methylase_N6_adenine_CS"/>
</dbReference>
<reference evidence="5 6" key="1">
    <citation type="submission" date="2016-11" db="EMBL/GenBank/DDBJ databases">
        <authorList>
            <person name="Jaros S."/>
            <person name="Januszkiewicz K."/>
            <person name="Wedrychowicz H."/>
        </authorList>
    </citation>
    <scope>NUCLEOTIDE SEQUENCE [LARGE SCALE GENOMIC DNA]</scope>
    <source>
        <strain evidence="5 6">DSM 26897</strain>
    </source>
</reference>
<gene>
    <name evidence="5" type="ORF">SAMN05444008_12018</name>
</gene>
<comment type="similarity">
    <text evidence="1">Belongs to the N(4)/N(6)-methyltransferase family.</text>
</comment>
<protein>
    <submittedName>
        <fullName evidence="5">Type I restriction enzyme M protein</fullName>
    </submittedName>
</protein>